<organism evidence="6 7">
    <name type="scientific">Vibrio aquimaris</name>
    <dbReference type="NCBI Taxonomy" id="2587862"/>
    <lineage>
        <taxon>Bacteria</taxon>
        <taxon>Pseudomonadati</taxon>
        <taxon>Pseudomonadota</taxon>
        <taxon>Gammaproteobacteria</taxon>
        <taxon>Vibrionales</taxon>
        <taxon>Vibrionaceae</taxon>
        <taxon>Vibrio</taxon>
    </lineage>
</organism>
<evidence type="ECO:0000256" key="2">
    <source>
        <dbReference type="ARBA" id="ARBA00023015"/>
    </source>
</evidence>
<dbReference type="InterPro" id="IPR037402">
    <property type="entry name" value="YidZ_PBP2"/>
</dbReference>
<dbReference type="PROSITE" id="PS50931">
    <property type="entry name" value="HTH_LYSR"/>
    <property type="match status" value="1"/>
</dbReference>
<dbReference type="InterPro" id="IPR005119">
    <property type="entry name" value="LysR_subst-bd"/>
</dbReference>
<dbReference type="InterPro" id="IPR036388">
    <property type="entry name" value="WH-like_DNA-bd_sf"/>
</dbReference>
<geneLocation type="plasmid" evidence="7">
    <name>pthaf100_a</name>
</geneLocation>
<evidence type="ECO:0000256" key="1">
    <source>
        <dbReference type="ARBA" id="ARBA00009437"/>
    </source>
</evidence>
<dbReference type="Gene3D" id="3.40.190.10">
    <property type="entry name" value="Periplasmic binding protein-like II"/>
    <property type="match status" value="2"/>
</dbReference>
<dbReference type="PANTHER" id="PTHR30118:SF15">
    <property type="entry name" value="TRANSCRIPTIONAL REGULATORY PROTEIN"/>
    <property type="match status" value="1"/>
</dbReference>
<dbReference type="Proteomes" id="UP000326936">
    <property type="component" value="Plasmid pTHAF100_a"/>
</dbReference>
<keyword evidence="4" id="KW-0804">Transcription</keyword>
<dbReference type="CDD" id="cd08417">
    <property type="entry name" value="PBP2_Nitroaromatics_like"/>
    <property type="match status" value="1"/>
</dbReference>
<dbReference type="PANTHER" id="PTHR30118">
    <property type="entry name" value="HTH-TYPE TRANSCRIPTIONAL REGULATOR LEUO-RELATED"/>
    <property type="match status" value="1"/>
</dbReference>
<dbReference type="KEGG" id="vaq:FIV01_19905"/>
<dbReference type="RefSeq" id="WP_152432631.1">
    <property type="nucleotide sequence ID" value="NZ_CBCSDK010000016.1"/>
</dbReference>
<keyword evidence="2" id="KW-0805">Transcription regulation</keyword>
<dbReference type="GO" id="GO:0003677">
    <property type="term" value="F:DNA binding"/>
    <property type="evidence" value="ECO:0007669"/>
    <property type="project" value="UniProtKB-KW"/>
</dbReference>
<feature type="domain" description="HTH lysR-type" evidence="5">
    <location>
        <begin position="6"/>
        <end position="63"/>
    </location>
</feature>
<evidence type="ECO:0000259" key="5">
    <source>
        <dbReference type="PROSITE" id="PS50931"/>
    </source>
</evidence>
<dbReference type="EMBL" id="CP045351">
    <property type="protein sequence ID" value="QFT28666.1"/>
    <property type="molecule type" value="Genomic_DNA"/>
</dbReference>
<dbReference type="InterPro" id="IPR036390">
    <property type="entry name" value="WH_DNA-bd_sf"/>
</dbReference>
<keyword evidence="7" id="KW-1185">Reference proteome</keyword>
<dbReference type="AlphaFoldDB" id="A0A5P9CR34"/>
<keyword evidence="6" id="KW-0614">Plasmid</keyword>
<evidence type="ECO:0000256" key="3">
    <source>
        <dbReference type="ARBA" id="ARBA00023125"/>
    </source>
</evidence>
<dbReference type="InterPro" id="IPR050389">
    <property type="entry name" value="LysR-type_TF"/>
</dbReference>
<dbReference type="Pfam" id="PF03466">
    <property type="entry name" value="LysR_substrate"/>
    <property type="match status" value="1"/>
</dbReference>
<comment type="similarity">
    <text evidence="1">Belongs to the LysR transcriptional regulatory family.</text>
</comment>
<protein>
    <submittedName>
        <fullName evidence="6">HTH-type transcriptional regulator SyrM 1</fullName>
    </submittedName>
</protein>
<dbReference type="InterPro" id="IPR000847">
    <property type="entry name" value="LysR_HTH_N"/>
</dbReference>
<dbReference type="Gene3D" id="1.10.10.10">
    <property type="entry name" value="Winged helix-like DNA-binding domain superfamily/Winged helix DNA-binding domain"/>
    <property type="match status" value="1"/>
</dbReference>
<proteinExistence type="inferred from homology"/>
<dbReference type="OrthoDB" id="8557381at2"/>
<dbReference type="GO" id="GO:0003700">
    <property type="term" value="F:DNA-binding transcription factor activity"/>
    <property type="evidence" value="ECO:0007669"/>
    <property type="project" value="InterPro"/>
</dbReference>
<gene>
    <name evidence="6" type="primary">syrM3</name>
    <name evidence="6" type="ORF">FIV01_19905</name>
</gene>
<evidence type="ECO:0000313" key="7">
    <source>
        <dbReference type="Proteomes" id="UP000326936"/>
    </source>
</evidence>
<sequence length="307" mass="35059">MSLNHINLNLLRSLQVLLEECHVSRAAFRLNITQSAMSRQLAQLRELCSDPLLVRQGNALVPTSKAVGMQEQLTYLLEEFEQLLQDKPFDPKTWQQEFVFSSSDYVAQYIVPDVVSEMVKQAPNVNLAYRLWRPGYMQNFSEMGIHLASTMQPHKPKNMISIKIGEDTSVCLMRRGHPASKNEDIRVNDLAYYPHVKVTGGGDKDSIADEALRVMGVDRRIALQIPFFSAAVNALLSSDYLMIVPEHIAANLSQEHPLMFSSLPFDPEPHRYWLMWHPKYDQDKAHSWIRDLILGCIRTSKHSVAMI</sequence>
<dbReference type="SUPFAM" id="SSF46785">
    <property type="entry name" value="Winged helix' DNA-binding domain"/>
    <property type="match status" value="1"/>
</dbReference>
<name>A0A5P9CR34_9VIBR</name>
<evidence type="ECO:0000256" key="4">
    <source>
        <dbReference type="ARBA" id="ARBA00023163"/>
    </source>
</evidence>
<accession>A0A5P9CR34</accession>
<dbReference type="Pfam" id="PF00126">
    <property type="entry name" value="HTH_1"/>
    <property type="match status" value="1"/>
</dbReference>
<reference evidence="6 7" key="1">
    <citation type="submission" date="2019-10" db="EMBL/GenBank/DDBJ databases">
        <title>Complete genome sequence of Vibrio sp. strain THAF100, isolated from non-filtered water from the water column of tank 6 of a marine aquarium containing stony-coral fragments. Water maintained at 26 degree C.</title>
        <authorList>
            <person name="Ruckert C."/>
            <person name="Franco A."/>
            <person name="Kalinowski J."/>
            <person name="Glaeser S."/>
        </authorList>
    </citation>
    <scope>NUCLEOTIDE SEQUENCE [LARGE SCALE GENOMIC DNA]</scope>
    <source>
        <strain evidence="6 7">THAF100</strain>
        <plasmid evidence="7">pthaf100_a</plasmid>
    </source>
</reference>
<evidence type="ECO:0000313" key="6">
    <source>
        <dbReference type="EMBL" id="QFT28666.1"/>
    </source>
</evidence>
<keyword evidence="3" id="KW-0238">DNA-binding</keyword>
<dbReference type="SUPFAM" id="SSF53850">
    <property type="entry name" value="Periplasmic binding protein-like II"/>
    <property type="match status" value="1"/>
</dbReference>
<dbReference type="PRINTS" id="PR00039">
    <property type="entry name" value="HTHLYSR"/>
</dbReference>